<evidence type="ECO:0000256" key="10">
    <source>
        <dbReference type="RuleBase" id="RU004517"/>
    </source>
</evidence>
<dbReference type="InterPro" id="IPR043132">
    <property type="entry name" value="BCAT-like_C"/>
</dbReference>
<feature type="region of interest" description="Disordered" evidence="11">
    <location>
        <begin position="1"/>
        <end position="21"/>
    </location>
</feature>
<keyword evidence="3 10" id="KW-0032">Aminotransferase</keyword>
<dbReference type="Gene3D" id="3.20.10.10">
    <property type="entry name" value="D-amino Acid Aminotransferase, subunit A, domain 2"/>
    <property type="match status" value="1"/>
</dbReference>
<dbReference type="PROSITE" id="PS00770">
    <property type="entry name" value="AA_TRANSFER_CLASS_4"/>
    <property type="match status" value="1"/>
</dbReference>
<dbReference type="GO" id="GO:0009098">
    <property type="term" value="P:L-leucine biosynthetic process"/>
    <property type="evidence" value="ECO:0007669"/>
    <property type="project" value="TreeGrafter"/>
</dbReference>
<accession>A0A0D1YDU3</accession>
<evidence type="ECO:0000313" key="12">
    <source>
        <dbReference type="EMBL" id="KIW13231.1"/>
    </source>
</evidence>
<dbReference type="HOGENOM" id="CLU_031922_0_0_1"/>
<dbReference type="VEuPathDB" id="FungiDB:PV08_08418"/>
<sequence length="461" mass="50034">MSPSAIARTSTSSPTLDSTAKLTKAGTESILSQTQSHNNSRKIPAVAVVADLDASKCTVTRTASPKPVPALDSPEVLSQSCTTDHMLTARWTEAAGWEAPEIKPYGALSIMPTASVLHYATECFEGMKAYRGVDGKVRLFRPDRNAQRFLQSATRIALPGFSTAEFRKCLERFVGVEARRWLPASEHERFVYLRPTMIATAPALGVQRPKEALMYIIAVLFPRLDEPRTGLAAPTPDGTATSSAGPPRPAMNGTTTTTANNNDNNNNNKKGMRLLASRHDIIRAWPGGFGNAKVGANYGPSLIAQGEARARGYDQILWLFGDEAFVTEAGGSNFFVLWLNEDGERELVTAPLGDGTILEGVTRASVLDLVRARGDVKVVERKFTMHEIVRAADQGRLLEGFGAGTAFFIAPVSDVHFRGLDVVFPLGKGERADFAMGIKDELKSIMYGRVQHEWGVVVDEL</sequence>
<dbReference type="SUPFAM" id="SSF56752">
    <property type="entry name" value="D-aminoacid aminotransferase-like PLP-dependent enzymes"/>
    <property type="match status" value="2"/>
</dbReference>
<comment type="catalytic activity">
    <reaction evidence="10">
        <text>L-leucine + 2-oxoglutarate = 4-methyl-2-oxopentanoate + L-glutamate</text>
        <dbReference type="Rhea" id="RHEA:18321"/>
        <dbReference type="ChEBI" id="CHEBI:16810"/>
        <dbReference type="ChEBI" id="CHEBI:17865"/>
        <dbReference type="ChEBI" id="CHEBI:29985"/>
        <dbReference type="ChEBI" id="CHEBI:57427"/>
        <dbReference type="EC" id="2.6.1.42"/>
    </reaction>
</comment>
<dbReference type="InterPro" id="IPR036038">
    <property type="entry name" value="Aminotransferase-like"/>
</dbReference>
<keyword evidence="13" id="KW-1185">Reference proteome</keyword>
<dbReference type="InterPro" id="IPR018300">
    <property type="entry name" value="Aminotrans_IV_CS"/>
</dbReference>
<dbReference type="GO" id="GO:0005739">
    <property type="term" value="C:mitochondrion"/>
    <property type="evidence" value="ECO:0007669"/>
    <property type="project" value="TreeGrafter"/>
</dbReference>
<dbReference type="RefSeq" id="XP_016233447.1">
    <property type="nucleotide sequence ID" value="XM_016382744.1"/>
</dbReference>
<feature type="compositionally biased region" description="Low complexity" evidence="11">
    <location>
        <begin position="252"/>
        <end position="267"/>
    </location>
</feature>
<dbReference type="GO" id="GO:0009099">
    <property type="term" value="P:L-valine biosynthetic process"/>
    <property type="evidence" value="ECO:0007669"/>
    <property type="project" value="TreeGrafter"/>
</dbReference>
<dbReference type="EC" id="2.6.1.42" evidence="10"/>
<dbReference type="InterPro" id="IPR043131">
    <property type="entry name" value="BCAT-like_N"/>
</dbReference>
<evidence type="ECO:0000256" key="4">
    <source>
        <dbReference type="ARBA" id="ARBA00022605"/>
    </source>
</evidence>
<gene>
    <name evidence="12" type="ORF">PV08_08418</name>
</gene>
<evidence type="ECO:0000256" key="5">
    <source>
        <dbReference type="ARBA" id="ARBA00022679"/>
    </source>
</evidence>
<dbReference type="GeneID" id="27335501"/>
<dbReference type="Gene3D" id="3.30.470.10">
    <property type="match status" value="1"/>
</dbReference>
<comment type="cofactor">
    <cofactor evidence="1 9">
        <name>pyridoxal 5'-phosphate</name>
        <dbReference type="ChEBI" id="CHEBI:597326"/>
    </cofactor>
</comment>
<dbReference type="STRING" id="91928.A0A0D1YDU3"/>
<evidence type="ECO:0000256" key="7">
    <source>
        <dbReference type="ARBA" id="ARBA00023304"/>
    </source>
</evidence>
<proteinExistence type="inferred from homology"/>
<dbReference type="EMBL" id="KN847497">
    <property type="protein sequence ID" value="KIW13231.1"/>
    <property type="molecule type" value="Genomic_DNA"/>
</dbReference>
<name>A0A0D1YDU3_9EURO</name>
<dbReference type="AlphaFoldDB" id="A0A0D1YDU3"/>
<evidence type="ECO:0000256" key="11">
    <source>
        <dbReference type="SAM" id="MobiDB-lite"/>
    </source>
</evidence>
<dbReference type="OrthoDB" id="1732691at2759"/>
<comment type="similarity">
    <text evidence="2 8">Belongs to the class-IV pyridoxal-phosphate-dependent aminotransferase family.</text>
</comment>
<organism evidence="12 13">
    <name type="scientific">Exophiala spinifera</name>
    <dbReference type="NCBI Taxonomy" id="91928"/>
    <lineage>
        <taxon>Eukaryota</taxon>
        <taxon>Fungi</taxon>
        <taxon>Dikarya</taxon>
        <taxon>Ascomycota</taxon>
        <taxon>Pezizomycotina</taxon>
        <taxon>Eurotiomycetes</taxon>
        <taxon>Chaetothyriomycetidae</taxon>
        <taxon>Chaetothyriales</taxon>
        <taxon>Herpotrichiellaceae</taxon>
        <taxon>Exophiala</taxon>
    </lineage>
</organism>
<comment type="catalytic activity">
    <reaction evidence="10">
        <text>L-isoleucine + 2-oxoglutarate = (S)-3-methyl-2-oxopentanoate + L-glutamate</text>
        <dbReference type="Rhea" id="RHEA:24801"/>
        <dbReference type="ChEBI" id="CHEBI:16810"/>
        <dbReference type="ChEBI" id="CHEBI:29985"/>
        <dbReference type="ChEBI" id="CHEBI:35146"/>
        <dbReference type="ChEBI" id="CHEBI:58045"/>
        <dbReference type="EC" id="2.6.1.42"/>
    </reaction>
</comment>
<feature type="region of interest" description="Disordered" evidence="11">
    <location>
        <begin position="228"/>
        <end position="267"/>
    </location>
</feature>
<evidence type="ECO:0000256" key="9">
    <source>
        <dbReference type="RuleBase" id="RU004516"/>
    </source>
</evidence>
<evidence type="ECO:0000256" key="1">
    <source>
        <dbReference type="ARBA" id="ARBA00001933"/>
    </source>
</evidence>
<comment type="catalytic activity">
    <reaction evidence="10">
        <text>L-valine + 2-oxoglutarate = 3-methyl-2-oxobutanoate + L-glutamate</text>
        <dbReference type="Rhea" id="RHEA:24813"/>
        <dbReference type="ChEBI" id="CHEBI:11851"/>
        <dbReference type="ChEBI" id="CHEBI:16810"/>
        <dbReference type="ChEBI" id="CHEBI:29985"/>
        <dbReference type="ChEBI" id="CHEBI:57762"/>
        <dbReference type="EC" id="2.6.1.42"/>
    </reaction>
</comment>
<evidence type="ECO:0000256" key="6">
    <source>
        <dbReference type="ARBA" id="ARBA00022898"/>
    </source>
</evidence>
<keyword evidence="4 10" id="KW-0028">Amino-acid biosynthesis</keyword>
<evidence type="ECO:0000256" key="8">
    <source>
        <dbReference type="RuleBase" id="RU004106"/>
    </source>
</evidence>
<dbReference type="Pfam" id="PF01063">
    <property type="entry name" value="Aminotran_4"/>
    <property type="match status" value="1"/>
</dbReference>
<evidence type="ECO:0000256" key="2">
    <source>
        <dbReference type="ARBA" id="ARBA00009320"/>
    </source>
</evidence>
<dbReference type="PANTHER" id="PTHR11825:SF69">
    <property type="entry name" value="BRANCHED-CHAIN-AMINO-ACID AMINOTRANSFERASE"/>
    <property type="match status" value="1"/>
</dbReference>
<evidence type="ECO:0000256" key="3">
    <source>
        <dbReference type="ARBA" id="ARBA00022576"/>
    </source>
</evidence>
<dbReference type="Proteomes" id="UP000053328">
    <property type="component" value="Unassembled WGS sequence"/>
</dbReference>
<reference evidence="12 13" key="1">
    <citation type="submission" date="2015-01" db="EMBL/GenBank/DDBJ databases">
        <title>The Genome Sequence of Exophiala spinifera CBS89968.</title>
        <authorList>
            <consortium name="The Broad Institute Genomics Platform"/>
            <person name="Cuomo C."/>
            <person name="de Hoog S."/>
            <person name="Gorbushina A."/>
            <person name="Stielow B."/>
            <person name="Teixiera M."/>
            <person name="Abouelleil A."/>
            <person name="Chapman S.B."/>
            <person name="Priest M."/>
            <person name="Young S.K."/>
            <person name="Wortman J."/>
            <person name="Nusbaum C."/>
            <person name="Birren B."/>
        </authorList>
    </citation>
    <scope>NUCLEOTIDE SEQUENCE [LARGE SCALE GENOMIC DNA]</scope>
    <source>
        <strain evidence="12 13">CBS 89968</strain>
    </source>
</reference>
<dbReference type="InterPro" id="IPR005786">
    <property type="entry name" value="B_amino_transII"/>
</dbReference>
<evidence type="ECO:0000313" key="13">
    <source>
        <dbReference type="Proteomes" id="UP000053328"/>
    </source>
</evidence>
<dbReference type="InterPro" id="IPR001544">
    <property type="entry name" value="Aminotrans_IV"/>
</dbReference>
<dbReference type="FunFam" id="3.20.10.10:FF:000004">
    <property type="entry name" value="Branched-chain-amino-acid aminotransferase"/>
    <property type="match status" value="1"/>
</dbReference>
<keyword evidence="7 10" id="KW-0100">Branched-chain amino acid biosynthesis</keyword>
<dbReference type="FunFam" id="3.30.470.10:FF:000012">
    <property type="entry name" value="Branched-chain-amino-acid aminotransferase"/>
    <property type="match status" value="1"/>
</dbReference>
<dbReference type="GO" id="GO:0004084">
    <property type="term" value="F:branched-chain-amino-acid transaminase activity"/>
    <property type="evidence" value="ECO:0007669"/>
    <property type="project" value="UniProtKB-EC"/>
</dbReference>
<keyword evidence="6 9" id="KW-0663">Pyridoxal phosphate</keyword>
<dbReference type="PANTHER" id="PTHR11825">
    <property type="entry name" value="SUBGROUP IIII AMINOTRANSFERASE"/>
    <property type="match status" value="1"/>
</dbReference>
<keyword evidence="5 10" id="KW-0808">Transferase</keyword>
<protein>
    <recommendedName>
        <fullName evidence="10">Branched-chain-amino-acid aminotransferase</fullName>
        <ecNumber evidence="10">2.6.1.42</ecNumber>
    </recommendedName>
</protein>